<protein>
    <submittedName>
        <fullName evidence="1">Veg family protein</fullName>
    </submittedName>
</protein>
<dbReference type="RefSeq" id="WP_249280861.1">
    <property type="nucleotide sequence ID" value="NZ_JACRSS010000006.1"/>
</dbReference>
<accession>A0A926DJM3</accession>
<keyword evidence="2" id="KW-1185">Reference proteome</keyword>
<dbReference type="GO" id="GO:0006355">
    <property type="term" value="P:regulation of DNA-templated transcription"/>
    <property type="evidence" value="ECO:0007669"/>
    <property type="project" value="InterPro"/>
</dbReference>
<comment type="caution">
    <text evidence="1">The sequence shown here is derived from an EMBL/GenBank/DDBJ whole genome shotgun (WGS) entry which is preliminary data.</text>
</comment>
<dbReference type="Proteomes" id="UP000617951">
    <property type="component" value="Unassembled WGS sequence"/>
</dbReference>
<dbReference type="PANTHER" id="PTHR40026:SF1">
    <property type="entry name" value="PROTEIN VEG"/>
    <property type="match status" value="1"/>
</dbReference>
<dbReference type="AlphaFoldDB" id="A0A926DJM3"/>
<proteinExistence type="predicted"/>
<gene>
    <name evidence="1" type="ORF">H8693_10030</name>
</gene>
<dbReference type="EMBL" id="JACRSS010000006">
    <property type="protein sequence ID" value="MBC8539263.1"/>
    <property type="molecule type" value="Genomic_DNA"/>
</dbReference>
<dbReference type="Pfam" id="PF06257">
    <property type="entry name" value="VEG"/>
    <property type="match status" value="1"/>
</dbReference>
<dbReference type="PANTHER" id="PTHR40026">
    <property type="entry name" value="PROTEIN VEG"/>
    <property type="match status" value="1"/>
</dbReference>
<evidence type="ECO:0000313" key="2">
    <source>
        <dbReference type="Proteomes" id="UP000617951"/>
    </source>
</evidence>
<dbReference type="Gene3D" id="2.30.30.100">
    <property type="match status" value="1"/>
</dbReference>
<dbReference type="InterPro" id="IPR009366">
    <property type="entry name" value="Protein_Veg"/>
</dbReference>
<organism evidence="1 2">
    <name type="scientific">Guopingia tenuis</name>
    <dbReference type="NCBI Taxonomy" id="2763656"/>
    <lineage>
        <taxon>Bacteria</taxon>
        <taxon>Bacillati</taxon>
        <taxon>Bacillota</taxon>
        <taxon>Clostridia</taxon>
        <taxon>Christensenellales</taxon>
        <taxon>Christensenellaceae</taxon>
        <taxon>Guopingia</taxon>
    </lineage>
</organism>
<reference evidence="1" key="1">
    <citation type="submission" date="2020-08" db="EMBL/GenBank/DDBJ databases">
        <title>Genome public.</title>
        <authorList>
            <person name="Liu C."/>
            <person name="Sun Q."/>
        </authorList>
    </citation>
    <scope>NUCLEOTIDE SEQUENCE</scope>
    <source>
        <strain evidence="1">NSJ-63</strain>
    </source>
</reference>
<sequence>MTHHTIRAIMRDLKQYEGSAVSLYAIGDRNRILQAQGILDGVYPDIFTVRVDNGSYQKRYCYAYSEILTQHVKIRPLEGSA</sequence>
<name>A0A926DJM3_9FIRM</name>
<evidence type="ECO:0000313" key="1">
    <source>
        <dbReference type="EMBL" id="MBC8539263.1"/>
    </source>
</evidence>